<organism evidence="1 2">
    <name type="scientific">Grifola frondosa</name>
    <name type="common">Maitake</name>
    <name type="synonym">Polyporus frondosus</name>
    <dbReference type="NCBI Taxonomy" id="5627"/>
    <lineage>
        <taxon>Eukaryota</taxon>
        <taxon>Fungi</taxon>
        <taxon>Dikarya</taxon>
        <taxon>Basidiomycota</taxon>
        <taxon>Agaricomycotina</taxon>
        <taxon>Agaricomycetes</taxon>
        <taxon>Polyporales</taxon>
        <taxon>Grifolaceae</taxon>
        <taxon>Grifola</taxon>
    </lineage>
</organism>
<accession>A0A1C7MEI2</accession>
<name>A0A1C7MEI2_GRIFR</name>
<comment type="caution">
    <text evidence="1">The sequence shown here is derived from an EMBL/GenBank/DDBJ whole genome shotgun (WGS) entry which is preliminary data.</text>
</comment>
<protein>
    <submittedName>
        <fullName evidence="1">Uncharacterized protein</fullName>
    </submittedName>
</protein>
<reference evidence="1 2" key="1">
    <citation type="submission" date="2016-03" db="EMBL/GenBank/DDBJ databases">
        <title>Whole genome sequencing of Grifola frondosa 9006-11.</title>
        <authorList>
            <person name="Min B."/>
            <person name="Park H."/>
            <person name="Kim J.-G."/>
            <person name="Cho H."/>
            <person name="Oh Y.-L."/>
            <person name="Kong W.-S."/>
            <person name="Choi I.-G."/>
        </authorList>
    </citation>
    <scope>NUCLEOTIDE SEQUENCE [LARGE SCALE GENOMIC DNA]</scope>
    <source>
        <strain evidence="1 2">9006-11</strain>
    </source>
</reference>
<sequence>MSIYTPNPLHDISYTAHNTTHPRNAPSLRCSALSGAPELPSHSMSSLARRSADVTLGTYNAHPLLTRKNTSMVTVTEQHDISYVADDTRIETSESE</sequence>
<keyword evidence="2" id="KW-1185">Reference proteome</keyword>
<dbReference type="EMBL" id="LUGG01000004">
    <property type="protein sequence ID" value="OBZ75341.1"/>
    <property type="molecule type" value="Genomic_DNA"/>
</dbReference>
<dbReference type="Proteomes" id="UP000092993">
    <property type="component" value="Unassembled WGS sequence"/>
</dbReference>
<proteinExistence type="predicted"/>
<dbReference type="AlphaFoldDB" id="A0A1C7MEI2"/>
<evidence type="ECO:0000313" key="2">
    <source>
        <dbReference type="Proteomes" id="UP000092993"/>
    </source>
</evidence>
<evidence type="ECO:0000313" key="1">
    <source>
        <dbReference type="EMBL" id="OBZ75341.1"/>
    </source>
</evidence>
<gene>
    <name evidence="1" type="ORF">A0H81_04166</name>
</gene>